<name>A0A4Z2J9T4_9TELE</name>
<sequence length="114" mass="11556">MLHAAHDVFYWIPSLSSHIAQSYRHSERSHLLALYTSSLGSSVPLEEGAAPDRASEASSCGFEEDASPTAGVAEASPLSAVSSTSILSSSPIGPSSLAFAASSSASPSPTSSCV</sequence>
<dbReference type="AlphaFoldDB" id="A0A4Z2J9T4"/>
<keyword evidence="3" id="KW-1185">Reference proteome</keyword>
<dbReference type="Proteomes" id="UP000314294">
    <property type="component" value="Unassembled WGS sequence"/>
</dbReference>
<protein>
    <submittedName>
        <fullName evidence="2">Uncharacterized protein</fullName>
    </submittedName>
</protein>
<gene>
    <name evidence="2" type="ORF">EYF80_002990</name>
</gene>
<comment type="caution">
    <text evidence="2">The sequence shown here is derived from an EMBL/GenBank/DDBJ whole genome shotgun (WGS) entry which is preliminary data.</text>
</comment>
<organism evidence="2 3">
    <name type="scientific">Liparis tanakae</name>
    <name type="common">Tanaka's snailfish</name>
    <dbReference type="NCBI Taxonomy" id="230148"/>
    <lineage>
        <taxon>Eukaryota</taxon>
        <taxon>Metazoa</taxon>
        <taxon>Chordata</taxon>
        <taxon>Craniata</taxon>
        <taxon>Vertebrata</taxon>
        <taxon>Euteleostomi</taxon>
        <taxon>Actinopterygii</taxon>
        <taxon>Neopterygii</taxon>
        <taxon>Teleostei</taxon>
        <taxon>Neoteleostei</taxon>
        <taxon>Acanthomorphata</taxon>
        <taxon>Eupercaria</taxon>
        <taxon>Perciformes</taxon>
        <taxon>Cottioidei</taxon>
        <taxon>Cottales</taxon>
        <taxon>Liparidae</taxon>
        <taxon>Liparis</taxon>
    </lineage>
</organism>
<feature type="region of interest" description="Disordered" evidence="1">
    <location>
        <begin position="42"/>
        <end position="74"/>
    </location>
</feature>
<proteinExistence type="predicted"/>
<evidence type="ECO:0000313" key="3">
    <source>
        <dbReference type="Proteomes" id="UP000314294"/>
    </source>
</evidence>
<evidence type="ECO:0000313" key="2">
    <source>
        <dbReference type="EMBL" id="TNN86807.1"/>
    </source>
</evidence>
<dbReference type="EMBL" id="SRLO01000013">
    <property type="protein sequence ID" value="TNN86807.1"/>
    <property type="molecule type" value="Genomic_DNA"/>
</dbReference>
<evidence type="ECO:0000256" key="1">
    <source>
        <dbReference type="SAM" id="MobiDB-lite"/>
    </source>
</evidence>
<accession>A0A4Z2J9T4</accession>
<reference evidence="2 3" key="1">
    <citation type="submission" date="2019-03" db="EMBL/GenBank/DDBJ databases">
        <title>First draft genome of Liparis tanakae, snailfish: a comprehensive survey of snailfish specific genes.</title>
        <authorList>
            <person name="Kim W."/>
            <person name="Song I."/>
            <person name="Jeong J.-H."/>
            <person name="Kim D."/>
            <person name="Kim S."/>
            <person name="Ryu S."/>
            <person name="Song J.Y."/>
            <person name="Lee S.K."/>
        </authorList>
    </citation>
    <scope>NUCLEOTIDE SEQUENCE [LARGE SCALE GENOMIC DNA]</scope>
    <source>
        <tissue evidence="2">Muscle</tissue>
    </source>
</reference>